<dbReference type="PANTHER" id="PTHR37309:SF1">
    <property type="entry name" value="SLR0284 PROTEIN"/>
    <property type="match status" value="1"/>
</dbReference>
<gene>
    <name evidence="2" type="ORF">SAMN04487931_11638</name>
</gene>
<evidence type="ECO:0000313" key="2">
    <source>
        <dbReference type="EMBL" id="SDU60483.1"/>
    </source>
</evidence>
<reference evidence="3" key="1">
    <citation type="submission" date="2016-10" db="EMBL/GenBank/DDBJ databases">
        <authorList>
            <person name="Varghese N."/>
            <person name="Submissions S."/>
        </authorList>
    </citation>
    <scope>NUCLEOTIDE SEQUENCE [LARGE SCALE GENOMIC DNA]</scope>
    <source>
        <strain evidence="3">DSM 3384</strain>
    </source>
</reference>
<dbReference type="InterPro" id="IPR007165">
    <property type="entry name" value="Phage_holin_4_2"/>
</dbReference>
<accession>A0A1H2JW33</accession>
<keyword evidence="1" id="KW-0812">Transmembrane</keyword>
<protein>
    <submittedName>
        <fullName evidence="2">Putative membrane protein</fullName>
    </submittedName>
</protein>
<dbReference type="Pfam" id="PF04020">
    <property type="entry name" value="Phage_holin_4_2"/>
    <property type="match status" value="1"/>
</dbReference>
<dbReference type="PANTHER" id="PTHR37309">
    <property type="entry name" value="SLR0284 PROTEIN"/>
    <property type="match status" value="1"/>
</dbReference>
<keyword evidence="1" id="KW-0472">Membrane</keyword>
<proteinExistence type="predicted"/>
<dbReference type="AlphaFoldDB" id="A0A1H2JW33"/>
<dbReference type="Proteomes" id="UP000199608">
    <property type="component" value="Unassembled WGS sequence"/>
</dbReference>
<keyword evidence="3" id="KW-1185">Reference proteome</keyword>
<evidence type="ECO:0000256" key="1">
    <source>
        <dbReference type="SAM" id="Phobius"/>
    </source>
</evidence>
<evidence type="ECO:0000313" key="3">
    <source>
        <dbReference type="Proteomes" id="UP000199608"/>
    </source>
</evidence>
<organism evidence="2 3">
    <name type="scientific">Desulfobacula phenolica</name>
    <dbReference type="NCBI Taxonomy" id="90732"/>
    <lineage>
        <taxon>Bacteria</taxon>
        <taxon>Pseudomonadati</taxon>
        <taxon>Thermodesulfobacteriota</taxon>
        <taxon>Desulfobacteria</taxon>
        <taxon>Desulfobacterales</taxon>
        <taxon>Desulfobacteraceae</taxon>
        <taxon>Desulfobacula</taxon>
    </lineage>
</organism>
<keyword evidence="1" id="KW-1133">Transmembrane helix</keyword>
<name>A0A1H2JW33_9BACT</name>
<dbReference type="EMBL" id="FNLL01000016">
    <property type="protein sequence ID" value="SDU60483.1"/>
    <property type="molecule type" value="Genomic_DNA"/>
</dbReference>
<feature type="transmembrane region" description="Helical" evidence="1">
    <location>
        <begin position="53"/>
        <end position="77"/>
    </location>
</feature>
<feature type="transmembrane region" description="Helical" evidence="1">
    <location>
        <begin position="29"/>
        <end position="46"/>
    </location>
</feature>
<sequence>MTLILSFLFKSLAVFIVAKMLPGIHIKNFGTAVLVAGIYSLINLLLGKVLFFLAFPVIFITFGLFAFIINAFLLWLTDKMIEDFKIDNFGITILAAFLIMVSDKLLNWIFL</sequence>
<feature type="transmembrane region" description="Helical" evidence="1">
    <location>
        <begin position="89"/>
        <end position="110"/>
    </location>
</feature>